<accession>A0A1I7GFZ6</accession>
<proteinExistence type="predicted"/>
<evidence type="ECO:0000313" key="1">
    <source>
        <dbReference type="EMBL" id="SFU47379.1"/>
    </source>
</evidence>
<dbReference type="STRING" id="388950.GCA_001611675_00081"/>
<organism evidence="1 2">
    <name type="scientific">Pontibacter akesuensis</name>
    <dbReference type="NCBI Taxonomy" id="388950"/>
    <lineage>
        <taxon>Bacteria</taxon>
        <taxon>Pseudomonadati</taxon>
        <taxon>Bacteroidota</taxon>
        <taxon>Cytophagia</taxon>
        <taxon>Cytophagales</taxon>
        <taxon>Hymenobacteraceae</taxon>
        <taxon>Pontibacter</taxon>
    </lineage>
</organism>
<evidence type="ECO:0000313" key="2">
    <source>
        <dbReference type="Proteomes" id="UP000182491"/>
    </source>
</evidence>
<dbReference type="AlphaFoldDB" id="A0A1I7GFZ6"/>
<dbReference type="Proteomes" id="UP000182491">
    <property type="component" value="Unassembled WGS sequence"/>
</dbReference>
<reference evidence="2" key="1">
    <citation type="submission" date="2016-10" db="EMBL/GenBank/DDBJ databases">
        <authorList>
            <person name="Varghese N."/>
        </authorList>
    </citation>
    <scope>NUCLEOTIDE SEQUENCE [LARGE SCALE GENOMIC DNA]</scope>
    <source>
        <strain evidence="2">DSM 18820</strain>
    </source>
</reference>
<protein>
    <submittedName>
        <fullName evidence="1">Uncharacterized protein</fullName>
    </submittedName>
</protein>
<keyword evidence="2" id="KW-1185">Reference proteome</keyword>
<dbReference type="RefSeq" id="WP_068836327.1">
    <property type="nucleotide sequence ID" value="NZ_BMXC01000001.1"/>
</dbReference>
<sequence length="123" mass="14097">MKRLAWIFLVIGAVAQPMGNTGAYLLFQANHAYISKYLCEQREVQGSDCEGSCYLKRKLQKEAEQESQLQQRMDISIPDQLFQLHEVSLTVETPGKATPYTLEVYSSPDFTLFHPPQRHDFIS</sequence>
<dbReference type="EMBL" id="FPCA01000001">
    <property type="protein sequence ID" value="SFU47379.1"/>
    <property type="molecule type" value="Genomic_DNA"/>
</dbReference>
<name>A0A1I7GFZ6_9BACT</name>
<gene>
    <name evidence="1" type="ORF">SAMN04487941_0982</name>
</gene>
<dbReference type="OrthoDB" id="980645at2"/>